<name>W2T339_NECAM</name>
<dbReference type="SMART" id="SM00235">
    <property type="entry name" value="ZnMc"/>
    <property type="match status" value="1"/>
</dbReference>
<keyword evidence="2 3" id="KW-0479">Metal-binding</keyword>
<organism evidence="5 6">
    <name type="scientific">Necator americanus</name>
    <name type="common">Human hookworm</name>
    <dbReference type="NCBI Taxonomy" id="51031"/>
    <lineage>
        <taxon>Eukaryota</taxon>
        <taxon>Metazoa</taxon>
        <taxon>Ecdysozoa</taxon>
        <taxon>Nematoda</taxon>
        <taxon>Chromadorea</taxon>
        <taxon>Rhabditida</taxon>
        <taxon>Rhabditina</taxon>
        <taxon>Rhabditomorpha</taxon>
        <taxon>Strongyloidea</taxon>
        <taxon>Ancylostomatidae</taxon>
        <taxon>Bunostominae</taxon>
        <taxon>Necator</taxon>
    </lineage>
</organism>
<keyword evidence="2 3" id="KW-0862">Zinc</keyword>
<dbReference type="KEGG" id="nai:NECAME_11992"/>
<evidence type="ECO:0000313" key="6">
    <source>
        <dbReference type="Proteomes" id="UP000053676"/>
    </source>
</evidence>
<dbReference type="GO" id="GO:0008270">
    <property type="term" value="F:zinc ion binding"/>
    <property type="evidence" value="ECO:0007669"/>
    <property type="project" value="UniProtKB-UniRule"/>
</dbReference>
<dbReference type="PANTHER" id="PTHR10127:SF833">
    <property type="entry name" value="ZINC METALLOPROTEINASE NAS-32"/>
    <property type="match status" value="1"/>
</dbReference>
<evidence type="ECO:0000313" key="5">
    <source>
        <dbReference type="EMBL" id="ETN75979.1"/>
    </source>
</evidence>
<feature type="active site" evidence="2">
    <location>
        <position position="82"/>
    </location>
</feature>
<sequence>MYAHHEQIQYLICHTQKRSIVNKALNYLRSRTCIKFVESQVAPNRIRVFNGAGCWSYVGMMGGVQDLSLGTGCSQVGIAAHEFTHALGVYHMQMRDDRDNYVMVDLTNVPINVKLLLQHVQMEGSRIPITVRPAFARTDTEELCAVTGWDNLIKVKEMTARTPWKSSTSYGITWIVNCNKVECHEDKKYRMPKAFVV</sequence>
<dbReference type="MEROPS" id="M12.310"/>
<dbReference type="PROSITE" id="PS51864">
    <property type="entry name" value="ASTACIN"/>
    <property type="match status" value="1"/>
</dbReference>
<keyword evidence="2 3" id="KW-0482">Metalloprotease</keyword>
<feature type="binding site" evidence="2">
    <location>
        <position position="85"/>
    </location>
    <ligand>
        <name>Zn(2+)</name>
        <dbReference type="ChEBI" id="CHEBI:29105"/>
        <note>catalytic</note>
    </ligand>
</feature>
<dbReference type="STRING" id="51031.W2T339"/>
<dbReference type="Pfam" id="PF01400">
    <property type="entry name" value="Astacin"/>
    <property type="match status" value="1"/>
</dbReference>
<dbReference type="InterPro" id="IPR024079">
    <property type="entry name" value="MetalloPept_cat_dom_sf"/>
</dbReference>
<keyword evidence="2 3" id="KW-0645">Protease</keyword>
<dbReference type="EMBL" id="KI660258">
    <property type="protein sequence ID" value="ETN75979.1"/>
    <property type="molecule type" value="Genomic_DNA"/>
</dbReference>
<evidence type="ECO:0000256" key="2">
    <source>
        <dbReference type="PROSITE-ProRule" id="PRU01211"/>
    </source>
</evidence>
<dbReference type="InterPro" id="IPR001506">
    <property type="entry name" value="Peptidase_M12A"/>
</dbReference>
<evidence type="ECO:0000256" key="1">
    <source>
        <dbReference type="ARBA" id="ARBA00023157"/>
    </source>
</evidence>
<feature type="binding site" evidence="2">
    <location>
        <position position="91"/>
    </location>
    <ligand>
        <name>Zn(2+)</name>
        <dbReference type="ChEBI" id="CHEBI:29105"/>
        <note>catalytic</note>
    </ligand>
</feature>
<protein>
    <recommendedName>
        <fullName evidence="3">Metalloendopeptidase</fullName>
        <ecNumber evidence="3">3.4.24.-</ecNumber>
    </recommendedName>
</protein>
<dbReference type="EC" id="3.4.24.-" evidence="3"/>
<feature type="domain" description="Peptidase M12A" evidence="4">
    <location>
        <begin position="1"/>
        <end position="109"/>
    </location>
</feature>
<dbReference type="AlphaFoldDB" id="W2T339"/>
<keyword evidence="2 3" id="KW-0378">Hydrolase</keyword>
<keyword evidence="6" id="KW-1185">Reference proteome</keyword>
<dbReference type="InterPro" id="IPR006026">
    <property type="entry name" value="Peptidase_Metallo"/>
</dbReference>
<proteinExistence type="predicted"/>
<dbReference type="GO" id="GO:0006508">
    <property type="term" value="P:proteolysis"/>
    <property type="evidence" value="ECO:0007669"/>
    <property type="project" value="UniProtKB-KW"/>
</dbReference>
<evidence type="ECO:0000259" key="4">
    <source>
        <dbReference type="PROSITE" id="PS51864"/>
    </source>
</evidence>
<dbReference type="Gene3D" id="3.40.390.10">
    <property type="entry name" value="Collagenase (Catalytic Domain)"/>
    <property type="match status" value="1"/>
</dbReference>
<evidence type="ECO:0000256" key="3">
    <source>
        <dbReference type="RuleBase" id="RU361183"/>
    </source>
</evidence>
<comment type="cofactor">
    <cofactor evidence="2 3">
        <name>Zn(2+)</name>
        <dbReference type="ChEBI" id="CHEBI:29105"/>
    </cofactor>
    <text evidence="2 3">Binds 1 zinc ion per subunit.</text>
</comment>
<dbReference type="PRINTS" id="PR00480">
    <property type="entry name" value="ASTACIN"/>
</dbReference>
<dbReference type="SUPFAM" id="SSF55486">
    <property type="entry name" value="Metalloproteases ('zincins'), catalytic domain"/>
    <property type="match status" value="1"/>
</dbReference>
<comment type="caution">
    <text evidence="2">Lacks conserved residue(s) required for the propagation of feature annotation.</text>
</comment>
<dbReference type="Proteomes" id="UP000053676">
    <property type="component" value="Unassembled WGS sequence"/>
</dbReference>
<reference evidence="6" key="1">
    <citation type="journal article" date="2014" name="Nat. Genet.">
        <title>Genome of the human hookworm Necator americanus.</title>
        <authorList>
            <person name="Tang Y.T."/>
            <person name="Gao X."/>
            <person name="Rosa B.A."/>
            <person name="Abubucker S."/>
            <person name="Hallsworth-Pepin K."/>
            <person name="Martin J."/>
            <person name="Tyagi R."/>
            <person name="Heizer E."/>
            <person name="Zhang X."/>
            <person name="Bhonagiri-Palsikar V."/>
            <person name="Minx P."/>
            <person name="Warren W.C."/>
            <person name="Wang Q."/>
            <person name="Zhan B."/>
            <person name="Hotez P.J."/>
            <person name="Sternberg P.W."/>
            <person name="Dougall A."/>
            <person name="Gaze S.T."/>
            <person name="Mulvenna J."/>
            <person name="Sotillo J."/>
            <person name="Ranganathan S."/>
            <person name="Rabelo E.M."/>
            <person name="Wilson R.K."/>
            <person name="Felgner P.L."/>
            <person name="Bethony J."/>
            <person name="Hawdon J.M."/>
            <person name="Gasser R.B."/>
            <person name="Loukas A."/>
            <person name="Mitreva M."/>
        </authorList>
    </citation>
    <scope>NUCLEOTIDE SEQUENCE [LARGE SCALE GENOMIC DNA]</scope>
</reference>
<dbReference type="GO" id="GO:0004222">
    <property type="term" value="F:metalloendopeptidase activity"/>
    <property type="evidence" value="ECO:0007669"/>
    <property type="project" value="UniProtKB-UniRule"/>
</dbReference>
<accession>W2T339</accession>
<keyword evidence="1" id="KW-1015">Disulfide bond</keyword>
<dbReference type="PANTHER" id="PTHR10127">
    <property type="entry name" value="DISCOIDIN, CUB, EGF, LAMININ , AND ZINC METALLOPROTEASE DOMAIN CONTAINING"/>
    <property type="match status" value="1"/>
</dbReference>
<feature type="binding site" evidence="2">
    <location>
        <position position="81"/>
    </location>
    <ligand>
        <name>Zn(2+)</name>
        <dbReference type="ChEBI" id="CHEBI:29105"/>
        <note>catalytic</note>
    </ligand>
</feature>
<gene>
    <name evidence="5" type="ORF">NECAME_11992</name>
</gene>
<dbReference type="OrthoDB" id="5863434at2759"/>